<dbReference type="GO" id="GO:0017056">
    <property type="term" value="F:structural constituent of nuclear pore"/>
    <property type="evidence" value="ECO:0000318"/>
    <property type="project" value="GO_Central"/>
</dbReference>
<dbReference type="GO" id="GO:0006606">
    <property type="term" value="P:protein import into nucleus"/>
    <property type="evidence" value="ECO:0000318"/>
    <property type="project" value="GO_Central"/>
</dbReference>
<dbReference type="OMA" id="LCVQFWD"/>
<dbReference type="PANTHER" id="PTHR31431:SF1">
    <property type="entry name" value="NUCLEOPORIN NUP188"/>
    <property type="match status" value="1"/>
</dbReference>
<protein>
    <submittedName>
        <fullName evidence="1">Uncharacterized protein</fullName>
    </submittedName>
</protein>
<evidence type="ECO:0000313" key="2">
    <source>
        <dbReference type="Proteomes" id="UP000017836"/>
    </source>
</evidence>
<dbReference type="eggNOG" id="KOG4833">
    <property type="taxonomic scope" value="Eukaryota"/>
</dbReference>
<name>W1PTR9_AMBTC</name>
<dbReference type="HOGENOM" id="CLU_237776_0_0_1"/>
<evidence type="ECO:0000313" key="1">
    <source>
        <dbReference type="EMBL" id="ERN13437.1"/>
    </source>
</evidence>
<proteinExistence type="predicted"/>
<dbReference type="InterPro" id="IPR044840">
    <property type="entry name" value="Nup188"/>
</dbReference>
<dbReference type="PANTHER" id="PTHR31431">
    <property type="entry name" value="NUCLEOPORIN NUP188 HOMOLOG"/>
    <property type="match status" value="1"/>
</dbReference>
<dbReference type="GO" id="GO:0006405">
    <property type="term" value="P:RNA export from nucleus"/>
    <property type="evidence" value="ECO:0000318"/>
    <property type="project" value="GO_Central"/>
</dbReference>
<sequence length="1972" mass="221098">MASVAAAINQAAPSKTLDSSLWWDSFVSLLTELENLSPPASHPPPSLTKKLEDNKGWLLNTLAFFKPPSVESRSALDSPSIALGSHRVVINTKLTEVALRVGSLLDLNEVQAYILVSRSIEVHQAAVDNKLEAYLPQIMIQYNLERQCLLKCTRQILLHALSIGSSAPETDAIKKFAMELVHDGLERTAFETLMNLLSSKNPEQMLQDVDLANLWAEETLIEDNLILDILFLVYYEPFCACTSEQWKKLCSLFQEVLRGTCNIGRLAVSAEARRSLCHVKIQLLLMLLENLDFENLLLMVQDDVPLSRGHFGFSLEEVQEMDCLISGFCTLNMEEAGPLILAWAVFLCLLSSLPEKEDSNMLMEIDHIGYVRQAFEAAPLKYILGILHSDMLGDSEGPTTGYKSVLKTLIAAFIASYDVTDQLDNGSFNLIVDILCEIYHGQESLCLQFWDKSSFIDGPIRSLLGLLEEEFPYQMVNFVRLLSALSEGSWPAECVYKYLDKMSGMTSLFEVSGAHLSAKTLQLVQTDRHLQFHGIEGLFIPYGTVGAVMKVIDGNVALVRWELPQSGLLVLLVCLCQEFHQINFEEMLTISDLLCRMVTFSTALRIYLTDIGNSLPLRGSLMGGHVEENLRVDVVAIICNVVDNLVSNTCDGKALSKCVTILGMLMKCSPAWVVAKMLRTKLFLPVTDGTLSGMWLLSGGLAKLLSFDIDQNGETMLVSVLDITMSLVEIGAENEVASSLVVFAIQFVLVNNEHWKYQSKHVRWKITFKVFEIMKRCIKSTEELPKLGHVVKDIVLCDHSVHNALLQVLCITSRTLERLYVNRLYDPKEINSLQLALCSALDIVFATLSDLEEDAGMPIFHQALLCYTTKPVPVVTAVMSLISFFRNLEIQVAATRVLSGLCFIAQKAHPYSIGILSFVSDDREVNDLNAAICYILSEERPRSEDLFIATMNLLTSAAHYQPAFLFALFSMEKMVELLSKRSNNMDDKHLSAASTLSSTLMDRPTVDLKVLLLNFVQRSNHLLESHPRILLSVLNFLKTLWLAGDQYMKILEHLCSKMFWEHVSSFVSSITTRKPSSANMNLNSTLTLAYQYQCQSTVLEIMGNDIFLQQKLLHDKSLEHSKVSGDAKRNAGNYSVSIAGAHPGPQHILSNWCEGSIMQDLIKEYTFSIYNHDIVHLAKRAVSLCIVHLISKVLVGDVKYLTLPFTAKIRMIYTKLSEQPAFIELLEQYAMQGYSKTEELHALVLSDLYYHLQGEIEGRQVTYGPFKELMQYLLEIKFLQTNTHKASLDFHSPVNNAYMFLDPMHVQEDMGLEYWDHSDWKASKSIAESMLQHMHKANMVVFLANSQKIVLKALTGVFLVYERSLMEKKPISDAGVISEASLESSLNCVCECMHELVEPLHPATSNSEFKLNFLAAQVELLFNLAECFYRRVSLNTKRKQFLSVCVLVMKKASVILKLLLDIGPYTSGHDNSIKMLLSLLLVSAEFVLSISENSVSDRKDVDHASADICLVTLALLPVLCSCIENSQFCSISVALTDLILRSFLASSTWVPVLQKHLPVLSLVRLLQLDKAFVSITVILNFVLTLARIKEGAEMLHSGNFLLCLKSLFERFLNEKANTHYPEDNSLPGQICSLGMAIVTAMINSIGDDPSRISAMGDTMLYFFSEKAYVIYSLSAPNIPEDDCRNKKARLRKTQTSLTMLRETEHALALTCRLARNNGTWVKAMKGMDSQLRERSIHLLAFISKGPQRIRGFSDESMPFVCPPILKEELQLCERPPFINSKHGWFSHLAWACISKSKMIEIKDSKTATRSMQQTYYSNVVAVQLYRIASLLLNFLSFQAKVAAKRAEEVGIIDLAHFPELPMPEILYGLQDQAVAIVTELCGADKPNQRLPEVQNVCFLLLQIIEKALYLELCVSHICGLQRVSGRDEDFSKEIRALIRVTEDNAFLEASLKSLMQIVAIVYPGLLQSEGML</sequence>
<dbReference type="STRING" id="13333.W1PTR9"/>
<dbReference type="GO" id="GO:0044611">
    <property type="term" value="C:nuclear pore inner ring"/>
    <property type="evidence" value="ECO:0000318"/>
    <property type="project" value="GO_Central"/>
</dbReference>
<accession>W1PTR9</accession>
<keyword evidence="2" id="KW-1185">Reference proteome</keyword>
<dbReference type="Gramene" id="ERN13437">
    <property type="protein sequence ID" value="ERN13437"/>
    <property type="gene ID" value="AMTR_s00041p00195800"/>
</dbReference>
<dbReference type="EMBL" id="KI392588">
    <property type="protein sequence ID" value="ERN13437.1"/>
    <property type="molecule type" value="Genomic_DNA"/>
</dbReference>
<organism evidence="1 2">
    <name type="scientific">Amborella trichopoda</name>
    <dbReference type="NCBI Taxonomy" id="13333"/>
    <lineage>
        <taxon>Eukaryota</taxon>
        <taxon>Viridiplantae</taxon>
        <taxon>Streptophyta</taxon>
        <taxon>Embryophyta</taxon>
        <taxon>Tracheophyta</taxon>
        <taxon>Spermatophyta</taxon>
        <taxon>Magnoliopsida</taxon>
        <taxon>Amborellales</taxon>
        <taxon>Amborellaceae</taxon>
        <taxon>Amborella</taxon>
    </lineage>
</organism>
<dbReference type="Proteomes" id="UP000017836">
    <property type="component" value="Unassembled WGS sequence"/>
</dbReference>
<reference evidence="2" key="1">
    <citation type="journal article" date="2013" name="Science">
        <title>The Amborella genome and the evolution of flowering plants.</title>
        <authorList>
            <consortium name="Amborella Genome Project"/>
        </authorList>
    </citation>
    <scope>NUCLEOTIDE SEQUENCE [LARGE SCALE GENOMIC DNA]</scope>
</reference>
<gene>
    <name evidence="1" type="ORF">AMTR_s00041p00195800</name>
</gene>